<keyword evidence="1" id="KW-1133">Transmembrane helix</keyword>
<keyword evidence="1" id="KW-0812">Transmembrane</keyword>
<name>A0A481Z9V8_9VIRU</name>
<accession>A0A481Z9V8</accession>
<sequence>MEPWNIFFVFFIIYFGLKMIRGLCCCKRRFDQWKEGDCGGKKPFYVIIIATKDSSETLTSQIKSFSKTGGTSFALIIVKDNDCKSEYTQKAIELVRSMLKDKDLHPILAFKTNSEYQTHFSGFFPDVCILEDFSSPEEMLVYRCPGVK</sequence>
<protein>
    <submittedName>
        <fullName evidence="2">Uncharacterized protein</fullName>
    </submittedName>
</protein>
<dbReference type="EMBL" id="MK500566">
    <property type="protein sequence ID" value="QBK91879.1"/>
    <property type="molecule type" value="Genomic_DNA"/>
</dbReference>
<reference evidence="2" key="1">
    <citation type="journal article" date="2019" name="MBio">
        <title>Virus Genomes from Deep Sea Sediments Expand the Ocean Megavirome and Support Independent Origins of Viral Gigantism.</title>
        <authorList>
            <person name="Backstrom D."/>
            <person name="Yutin N."/>
            <person name="Jorgensen S.L."/>
            <person name="Dharamshi J."/>
            <person name="Homa F."/>
            <person name="Zaremba-Niedwiedzka K."/>
            <person name="Spang A."/>
            <person name="Wolf Y.I."/>
            <person name="Koonin E.V."/>
            <person name="Ettema T.J."/>
        </authorList>
    </citation>
    <scope>NUCLEOTIDE SEQUENCE</scope>
</reference>
<evidence type="ECO:0000256" key="1">
    <source>
        <dbReference type="SAM" id="Phobius"/>
    </source>
</evidence>
<proteinExistence type="predicted"/>
<gene>
    <name evidence="2" type="ORF">LCPAC304_02200</name>
</gene>
<keyword evidence="1" id="KW-0472">Membrane</keyword>
<feature type="transmembrane region" description="Helical" evidence="1">
    <location>
        <begin position="6"/>
        <end position="24"/>
    </location>
</feature>
<evidence type="ECO:0000313" key="2">
    <source>
        <dbReference type="EMBL" id="QBK91879.1"/>
    </source>
</evidence>
<organism evidence="2">
    <name type="scientific">Pithovirus LCPAC304</name>
    <dbReference type="NCBI Taxonomy" id="2506594"/>
    <lineage>
        <taxon>Viruses</taxon>
        <taxon>Pithoviruses</taxon>
    </lineage>
</organism>